<dbReference type="GO" id="GO:0016787">
    <property type="term" value="F:hydrolase activity"/>
    <property type="evidence" value="ECO:0007669"/>
    <property type="project" value="UniProtKB-KW"/>
</dbReference>
<organism evidence="4 5">
    <name type="scientific">Butyribacter intestini</name>
    <dbReference type="NCBI Taxonomy" id="1703332"/>
    <lineage>
        <taxon>Bacteria</taxon>
        <taxon>Bacillati</taxon>
        <taxon>Bacillota</taxon>
        <taxon>Clostridia</taxon>
        <taxon>Lachnospirales</taxon>
        <taxon>Lachnospiraceae</taxon>
        <taxon>Butyribacter</taxon>
    </lineage>
</organism>
<comment type="caution">
    <text evidence="4">The sequence shown here is derived from an EMBL/GenBank/DDBJ whole genome shotgun (WGS) entry which is preliminary data.</text>
</comment>
<dbReference type="Gene3D" id="3.90.79.10">
    <property type="entry name" value="Nucleoside Triphosphate Pyrophosphohydrolase"/>
    <property type="match status" value="1"/>
</dbReference>
<dbReference type="RefSeq" id="WP_022014952.1">
    <property type="nucleotide sequence ID" value="NZ_DBGBRS010000033.1"/>
</dbReference>
<keyword evidence="5" id="KW-1185">Reference proteome</keyword>
<name>A0AAW3JR47_9FIRM</name>
<dbReference type="EMBL" id="LLKB01000005">
    <property type="protein sequence ID" value="KQC84655.1"/>
    <property type="molecule type" value="Genomic_DNA"/>
</dbReference>
<dbReference type="PANTHER" id="PTHR43046:SF14">
    <property type="entry name" value="MUTT_NUDIX FAMILY PROTEIN"/>
    <property type="match status" value="1"/>
</dbReference>
<evidence type="ECO:0000259" key="3">
    <source>
        <dbReference type="PROSITE" id="PS51462"/>
    </source>
</evidence>
<evidence type="ECO:0000313" key="4">
    <source>
        <dbReference type="EMBL" id="KQC84655.1"/>
    </source>
</evidence>
<dbReference type="PROSITE" id="PS51462">
    <property type="entry name" value="NUDIX"/>
    <property type="match status" value="1"/>
</dbReference>
<evidence type="ECO:0000256" key="1">
    <source>
        <dbReference type="ARBA" id="ARBA00001946"/>
    </source>
</evidence>
<dbReference type="InterPro" id="IPR015797">
    <property type="entry name" value="NUDIX_hydrolase-like_dom_sf"/>
</dbReference>
<dbReference type="InterPro" id="IPR000086">
    <property type="entry name" value="NUDIX_hydrolase_dom"/>
</dbReference>
<dbReference type="PANTHER" id="PTHR43046">
    <property type="entry name" value="GDP-MANNOSE MANNOSYL HYDROLASE"/>
    <property type="match status" value="1"/>
</dbReference>
<keyword evidence="2" id="KW-0378">Hydrolase</keyword>
<dbReference type="Pfam" id="PF00293">
    <property type="entry name" value="NUDIX"/>
    <property type="match status" value="1"/>
</dbReference>
<reference evidence="4 5" key="1">
    <citation type="submission" date="2015-10" db="EMBL/GenBank/DDBJ databases">
        <title>Butyribacter intestini gen. nov., sp. nov., a butyric acid-producing bacterium of the family Lachnospiraceae isolated from the human faeces.</title>
        <authorList>
            <person name="Zou Y."/>
            <person name="Xue W."/>
            <person name="Luo G."/>
            <person name="Lv M."/>
        </authorList>
    </citation>
    <scope>NUCLEOTIDE SEQUENCE [LARGE SCALE GENOMIC DNA]</scope>
    <source>
        <strain evidence="4 5">TF01-11</strain>
    </source>
</reference>
<sequence length="134" mass="15996">MNKYRILVKGIVQRDNKYLAVEKWYDDNIMEPYQWEFIDGEAEFGESPDKAVVRTIQEQTGLITEVDRVLYTWTFMIGSECNLGLAYLCLTEQNEDEVVLSEELNDAKWIDYMDFEKYIHNKRMLEDLEKAELY</sequence>
<evidence type="ECO:0000313" key="5">
    <source>
        <dbReference type="Proteomes" id="UP000050833"/>
    </source>
</evidence>
<gene>
    <name evidence="4" type="ORF">APZ18_07920</name>
</gene>
<dbReference type="SUPFAM" id="SSF55811">
    <property type="entry name" value="Nudix"/>
    <property type="match status" value="1"/>
</dbReference>
<evidence type="ECO:0000256" key="2">
    <source>
        <dbReference type="ARBA" id="ARBA00022801"/>
    </source>
</evidence>
<dbReference type="AlphaFoldDB" id="A0AAW3JR47"/>
<comment type="cofactor">
    <cofactor evidence="1">
        <name>Mg(2+)</name>
        <dbReference type="ChEBI" id="CHEBI:18420"/>
    </cofactor>
</comment>
<feature type="domain" description="Nudix hydrolase" evidence="3">
    <location>
        <begin position="3"/>
        <end position="132"/>
    </location>
</feature>
<proteinExistence type="predicted"/>
<accession>A0AAW3JR47</accession>
<protein>
    <recommendedName>
        <fullName evidence="3">Nudix hydrolase domain-containing protein</fullName>
    </recommendedName>
</protein>
<dbReference type="Proteomes" id="UP000050833">
    <property type="component" value="Unassembled WGS sequence"/>
</dbReference>